<reference evidence="2" key="1">
    <citation type="submission" date="2021-01" db="EMBL/GenBank/DDBJ databases">
        <authorList>
            <person name="Corre E."/>
            <person name="Pelletier E."/>
            <person name="Niang G."/>
            <person name="Scheremetjew M."/>
            <person name="Finn R."/>
            <person name="Kale V."/>
            <person name="Holt S."/>
            <person name="Cochrane G."/>
            <person name="Meng A."/>
            <person name="Brown T."/>
            <person name="Cohen L."/>
        </authorList>
    </citation>
    <scope>NUCLEOTIDE SEQUENCE</scope>
    <source>
        <strain evidence="2">DIVA3 518/3/11/1/6</strain>
    </source>
</reference>
<sequence length="338" mass="37697">MQQPETIPQLVILEHTSLAEEKFAKNGIQKNVHVVVKNTPFHITVGFANLSSPSQLNFNIVTAEVLLMYDCEGDRFVDFIKNKPLEYKGTMNDTGDKMTLEIRMKKLSSHLEDMFFKIRVKGVDSQTKEDIPNLHVTSQPIKVVSKPEQVTRIKQKQSGVKAPKKPRTKKRSMNEMMLESMQKLEQQQAEQRQLLESLVFAQSSTGTSSGDVSADKILSSITNSKKGASVDLEQALQNLLVAYDNTDPMERPLKIRKVVGNSTASGVSSLIELSSQLLCNSQRGQTYDTSQSALNYPGDSTQTDQGNSSTSLSDDLALSEDIERIDDFYRELLLPSSF</sequence>
<accession>A0A7S4MG65</accession>
<protein>
    <submittedName>
        <fullName evidence="2">Uncharacterized protein</fullName>
    </submittedName>
</protein>
<gene>
    <name evidence="2" type="ORF">VSP0166_LOCUS9187</name>
</gene>
<proteinExistence type="predicted"/>
<feature type="region of interest" description="Disordered" evidence="1">
    <location>
        <begin position="288"/>
        <end position="315"/>
    </location>
</feature>
<dbReference type="AlphaFoldDB" id="A0A7S4MG65"/>
<dbReference type="InterPro" id="IPR040430">
    <property type="entry name" value="CudA-like"/>
</dbReference>
<evidence type="ECO:0000256" key="1">
    <source>
        <dbReference type="SAM" id="MobiDB-lite"/>
    </source>
</evidence>
<dbReference type="EMBL" id="HBKP01013009">
    <property type="protein sequence ID" value="CAE2221206.1"/>
    <property type="molecule type" value="Transcribed_RNA"/>
</dbReference>
<feature type="compositionally biased region" description="Polar residues" evidence="1">
    <location>
        <begin position="288"/>
        <end position="307"/>
    </location>
</feature>
<name>A0A7S4MG65_9EUKA</name>
<dbReference type="PANTHER" id="PTHR38092">
    <property type="entry name" value="REGULATOR CUDA, PUTATIVE-RELATED"/>
    <property type="match status" value="1"/>
</dbReference>
<evidence type="ECO:0000313" key="2">
    <source>
        <dbReference type="EMBL" id="CAE2221206.1"/>
    </source>
</evidence>
<dbReference type="PANTHER" id="PTHR38092:SF1">
    <property type="entry name" value="TRANSCRIPTIONAL REGULATOR CUDA-RELATED"/>
    <property type="match status" value="1"/>
</dbReference>
<organism evidence="2">
    <name type="scientific">Vannella robusta</name>
    <dbReference type="NCBI Taxonomy" id="1487602"/>
    <lineage>
        <taxon>Eukaryota</taxon>
        <taxon>Amoebozoa</taxon>
        <taxon>Discosea</taxon>
        <taxon>Flabellinia</taxon>
        <taxon>Vannellidae</taxon>
        <taxon>Vannella</taxon>
    </lineage>
</organism>